<dbReference type="RefSeq" id="WP_111749861.1">
    <property type="nucleotide sequence ID" value="NZ_PTPX01000011.1"/>
</dbReference>
<name>A0A328BXZ2_9PAST</name>
<dbReference type="Proteomes" id="UP000248689">
    <property type="component" value="Unassembled WGS sequence"/>
</dbReference>
<reference evidence="3" key="1">
    <citation type="submission" date="2018-02" db="EMBL/GenBank/DDBJ databases">
        <title>Glaesserella australis sp. nov., isolated from the lungs of pigs.</title>
        <authorList>
            <person name="Turni C."/>
            <person name="Christensen H."/>
        </authorList>
    </citation>
    <scope>NUCLEOTIDE SEQUENCE [LARGE SCALE GENOMIC DNA]</scope>
    <source>
        <strain evidence="3">HS4635</strain>
    </source>
</reference>
<keyword evidence="3" id="KW-1185">Reference proteome</keyword>
<sequence length="193" mass="21443">MKKFPISLMTSSLMLAFSNSYAADIEHTCNIQTECHYGLYYKGFVNQSTNESRTERYWILNGDTNNPLGAYENNLKVILTPKHYQNIAATESADSFNGSYTNVISISNDARFNPITDQFSEETLNNAHIIIPTGTTATLSKVSGNGSILSLSNASAIIEKGVKFTLEPSFEEDNQIDDVSFFLRGNSSLWKIL</sequence>
<feature type="signal peptide" evidence="1">
    <location>
        <begin position="1"/>
        <end position="22"/>
    </location>
</feature>
<evidence type="ECO:0000256" key="1">
    <source>
        <dbReference type="SAM" id="SignalP"/>
    </source>
</evidence>
<accession>A0A328BXZ2</accession>
<protein>
    <recommendedName>
        <fullName evidence="4">Adhesin</fullName>
    </recommendedName>
</protein>
<feature type="chain" id="PRO_5016383515" description="Adhesin" evidence="1">
    <location>
        <begin position="23"/>
        <end position="193"/>
    </location>
</feature>
<dbReference type="AlphaFoldDB" id="A0A328BXZ2"/>
<organism evidence="2 3">
    <name type="scientific">Glaesserella australis</name>
    <dbReference type="NCBI Taxonomy" id="2094024"/>
    <lineage>
        <taxon>Bacteria</taxon>
        <taxon>Pseudomonadati</taxon>
        <taxon>Pseudomonadota</taxon>
        <taxon>Gammaproteobacteria</taxon>
        <taxon>Pasteurellales</taxon>
        <taxon>Pasteurellaceae</taxon>
        <taxon>Glaesserella</taxon>
    </lineage>
</organism>
<keyword evidence="1" id="KW-0732">Signal</keyword>
<evidence type="ECO:0000313" key="3">
    <source>
        <dbReference type="Proteomes" id="UP000248689"/>
    </source>
</evidence>
<evidence type="ECO:0000313" key="2">
    <source>
        <dbReference type="EMBL" id="RAL18939.1"/>
    </source>
</evidence>
<evidence type="ECO:0008006" key="4">
    <source>
        <dbReference type="Google" id="ProtNLM"/>
    </source>
</evidence>
<dbReference type="EMBL" id="PTPX01000011">
    <property type="protein sequence ID" value="RAL18939.1"/>
    <property type="molecule type" value="Genomic_DNA"/>
</dbReference>
<comment type="caution">
    <text evidence="2">The sequence shown here is derived from an EMBL/GenBank/DDBJ whole genome shotgun (WGS) entry which is preliminary data.</text>
</comment>
<gene>
    <name evidence="2" type="ORF">C5N92_05530</name>
</gene>
<proteinExistence type="predicted"/>